<feature type="domain" description="NfeD-like C-terminal" evidence="6">
    <location>
        <begin position="94"/>
        <end position="147"/>
    </location>
</feature>
<evidence type="ECO:0000256" key="1">
    <source>
        <dbReference type="ARBA" id="ARBA00004141"/>
    </source>
</evidence>
<dbReference type="RefSeq" id="WP_374611411.1">
    <property type="nucleotide sequence ID" value="NZ_JBHUEL010000004.1"/>
</dbReference>
<name>A0ABW4MDJ9_9SPHN</name>
<evidence type="ECO:0000256" key="5">
    <source>
        <dbReference type="SAM" id="Phobius"/>
    </source>
</evidence>
<dbReference type="InterPro" id="IPR052165">
    <property type="entry name" value="Membrane_assoc_protease"/>
</dbReference>
<feature type="transmembrane region" description="Helical" evidence="5">
    <location>
        <begin position="12"/>
        <end position="42"/>
    </location>
</feature>
<dbReference type="Gene3D" id="2.40.50.140">
    <property type="entry name" value="Nucleic acid-binding proteins"/>
    <property type="match status" value="1"/>
</dbReference>
<gene>
    <name evidence="7" type="ORF">ACFSAG_06070</name>
</gene>
<keyword evidence="4 5" id="KW-0472">Membrane</keyword>
<dbReference type="PANTHER" id="PTHR33507">
    <property type="entry name" value="INNER MEMBRANE PROTEIN YBBJ"/>
    <property type="match status" value="1"/>
</dbReference>
<dbReference type="PANTHER" id="PTHR33507:SF3">
    <property type="entry name" value="INNER MEMBRANE PROTEIN YBBJ"/>
    <property type="match status" value="1"/>
</dbReference>
<reference evidence="8" key="1">
    <citation type="journal article" date="2019" name="Int. J. Syst. Evol. Microbiol.">
        <title>The Global Catalogue of Microorganisms (GCM) 10K type strain sequencing project: providing services to taxonomists for standard genome sequencing and annotation.</title>
        <authorList>
            <consortium name="The Broad Institute Genomics Platform"/>
            <consortium name="The Broad Institute Genome Sequencing Center for Infectious Disease"/>
            <person name="Wu L."/>
            <person name="Ma J."/>
        </authorList>
    </citation>
    <scope>NUCLEOTIDE SEQUENCE [LARGE SCALE GENOMIC DNA]</scope>
    <source>
        <strain evidence="8">CGMCC 1.12449</strain>
    </source>
</reference>
<dbReference type="InterPro" id="IPR002810">
    <property type="entry name" value="NfeD-like_C"/>
</dbReference>
<keyword evidence="3 5" id="KW-1133">Transmembrane helix</keyword>
<dbReference type="EMBL" id="JBHUEL010000004">
    <property type="protein sequence ID" value="MFD1766405.1"/>
    <property type="molecule type" value="Genomic_DNA"/>
</dbReference>
<dbReference type="Pfam" id="PF01957">
    <property type="entry name" value="NfeD"/>
    <property type="match status" value="1"/>
</dbReference>
<evidence type="ECO:0000256" key="4">
    <source>
        <dbReference type="ARBA" id="ARBA00023136"/>
    </source>
</evidence>
<feature type="transmembrane region" description="Helical" evidence="5">
    <location>
        <begin position="48"/>
        <end position="71"/>
    </location>
</feature>
<dbReference type="Proteomes" id="UP001597215">
    <property type="component" value="Unassembled WGS sequence"/>
</dbReference>
<comment type="caution">
    <text evidence="7">The sequence shown here is derived from an EMBL/GenBank/DDBJ whole genome shotgun (WGS) entry which is preliminary data.</text>
</comment>
<sequence>MADWLASLEPHWFWLSVGVALGVIEMLAPGFFLMWLGVAAIIVGLLSWVLPISLPLQVALFAVLSVLTVYAGKRFLKDNPIQSEDPALNDRGARLTGEIVTVIEAIVDGRGRVKVGDGEWNARGADAPVGSKVRVIGAEGAVLKVEPLG</sequence>
<protein>
    <submittedName>
        <fullName evidence="7">NfeD family protein</fullName>
    </submittedName>
</protein>
<evidence type="ECO:0000256" key="3">
    <source>
        <dbReference type="ARBA" id="ARBA00022989"/>
    </source>
</evidence>
<comment type="subcellular location">
    <subcellularLocation>
        <location evidence="1">Membrane</location>
        <topology evidence="1">Multi-pass membrane protein</topology>
    </subcellularLocation>
</comment>
<dbReference type="InterPro" id="IPR012340">
    <property type="entry name" value="NA-bd_OB-fold"/>
</dbReference>
<evidence type="ECO:0000313" key="7">
    <source>
        <dbReference type="EMBL" id="MFD1766405.1"/>
    </source>
</evidence>
<evidence type="ECO:0000256" key="2">
    <source>
        <dbReference type="ARBA" id="ARBA00022692"/>
    </source>
</evidence>
<evidence type="ECO:0000259" key="6">
    <source>
        <dbReference type="Pfam" id="PF01957"/>
    </source>
</evidence>
<accession>A0ABW4MDJ9</accession>
<keyword evidence="8" id="KW-1185">Reference proteome</keyword>
<keyword evidence="2 5" id="KW-0812">Transmembrane</keyword>
<evidence type="ECO:0000313" key="8">
    <source>
        <dbReference type="Proteomes" id="UP001597215"/>
    </source>
</evidence>
<organism evidence="7 8">
    <name type="scientific">Sphingorhabdus buctiana</name>
    <dbReference type="NCBI Taxonomy" id="1508805"/>
    <lineage>
        <taxon>Bacteria</taxon>
        <taxon>Pseudomonadati</taxon>
        <taxon>Pseudomonadota</taxon>
        <taxon>Alphaproteobacteria</taxon>
        <taxon>Sphingomonadales</taxon>
        <taxon>Sphingomonadaceae</taxon>
        <taxon>Sphingorhabdus</taxon>
    </lineage>
</organism>
<proteinExistence type="predicted"/>